<evidence type="ECO:0000256" key="2">
    <source>
        <dbReference type="SAM" id="Phobius"/>
    </source>
</evidence>
<name>A0AA38FSX1_TAXCH</name>
<feature type="non-terminal residue" evidence="4">
    <location>
        <position position="317"/>
    </location>
</feature>
<dbReference type="Proteomes" id="UP000824469">
    <property type="component" value="Unassembled WGS sequence"/>
</dbReference>
<reference evidence="4 5" key="1">
    <citation type="journal article" date="2021" name="Nat. Plants">
        <title>The Taxus genome provides insights into paclitaxel biosynthesis.</title>
        <authorList>
            <person name="Xiong X."/>
            <person name="Gou J."/>
            <person name="Liao Q."/>
            <person name="Li Y."/>
            <person name="Zhou Q."/>
            <person name="Bi G."/>
            <person name="Li C."/>
            <person name="Du R."/>
            <person name="Wang X."/>
            <person name="Sun T."/>
            <person name="Guo L."/>
            <person name="Liang H."/>
            <person name="Lu P."/>
            <person name="Wu Y."/>
            <person name="Zhang Z."/>
            <person name="Ro D.K."/>
            <person name="Shang Y."/>
            <person name="Huang S."/>
            <person name="Yan J."/>
        </authorList>
    </citation>
    <scope>NUCLEOTIDE SEQUENCE [LARGE SCALE GENOMIC DNA]</scope>
    <source>
        <strain evidence="4">Ta-2019</strain>
    </source>
</reference>
<dbReference type="InterPro" id="IPR036928">
    <property type="entry name" value="AS_sf"/>
</dbReference>
<evidence type="ECO:0000313" key="5">
    <source>
        <dbReference type="Proteomes" id="UP000824469"/>
    </source>
</evidence>
<keyword evidence="2" id="KW-0472">Membrane</keyword>
<feature type="domain" description="Amidase" evidence="3">
    <location>
        <begin position="187"/>
        <end position="294"/>
    </location>
</feature>
<dbReference type="PANTHER" id="PTHR11895:SF67">
    <property type="entry name" value="AMIDASE DOMAIN-CONTAINING PROTEIN"/>
    <property type="match status" value="1"/>
</dbReference>
<dbReference type="EMBL" id="JAHRHJ020000007">
    <property type="protein sequence ID" value="KAH9310157.1"/>
    <property type="molecule type" value="Genomic_DNA"/>
</dbReference>
<organism evidence="4 5">
    <name type="scientific">Taxus chinensis</name>
    <name type="common">Chinese yew</name>
    <name type="synonym">Taxus wallichiana var. chinensis</name>
    <dbReference type="NCBI Taxonomy" id="29808"/>
    <lineage>
        <taxon>Eukaryota</taxon>
        <taxon>Viridiplantae</taxon>
        <taxon>Streptophyta</taxon>
        <taxon>Embryophyta</taxon>
        <taxon>Tracheophyta</taxon>
        <taxon>Spermatophyta</taxon>
        <taxon>Pinopsida</taxon>
        <taxon>Pinidae</taxon>
        <taxon>Conifers II</taxon>
        <taxon>Cupressales</taxon>
        <taxon>Taxaceae</taxon>
        <taxon>Taxus</taxon>
    </lineage>
</organism>
<dbReference type="AlphaFoldDB" id="A0AA38FSX1"/>
<dbReference type="InterPro" id="IPR000120">
    <property type="entry name" value="Amidase"/>
</dbReference>
<dbReference type="OMA" id="LENCIMG"/>
<dbReference type="InterPro" id="IPR020556">
    <property type="entry name" value="Amidase_CS"/>
</dbReference>
<feature type="transmembrane region" description="Helical" evidence="2">
    <location>
        <begin position="6"/>
        <end position="29"/>
    </location>
</feature>
<evidence type="ECO:0000313" key="4">
    <source>
        <dbReference type="EMBL" id="KAH9310157.1"/>
    </source>
</evidence>
<comment type="caution">
    <text evidence="4">The sequence shown here is derived from an EMBL/GenBank/DDBJ whole genome shotgun (WGS) entry which is preliminary data.</text>
</comment>
<evidence type="ECO:0000256" key="1">
    <source>
        <dbReference type="ARBA" id="ARBA00009199"/>
    </source>
</evidence>
<comment type="similarity">
    <text evidence="1">Belongs to the amidase family.</text>
</comment>
<keyword evidence="2" id="KW-1133">Transmembrane helix</keyword>
<dbReference type="Pfam" id="PF01425">
    <property type="entry name" value="Amidase"/>
    <property type="match status" value="1"/>
</dbReference>
<dbReference type="InterPro" id="IPR023631">
    <property type="entry name" value="Amidase_dom"/>
</dbReference>
<dbReference type="PANTHER" id="PTHR11895">
    <property type="entry name" value="TRANSAMIDASE"/>
    <property type="match status" value="1"/>
</dbReference>
<keyword evidence="5" id="KW-1185">Reference proteome</keyword>
<dbReference type="PROSITE" id="PS00571">
    <property type="entry name" value="AMIDASES"/>
    <property type="match status" value="1"/>
</dbReference>
<gene>
    <name evidence="4" type="ORF">KI387_038068</name>
</gene>
<dbReference type="Gene3D" id="3.90.1300.10">
    <property type="entry name" value="Amidase signature (AS) domain"/>
    <property type="match status" value="2"/>
</dbReference>
<accession>A0AA38FSX1</accession>
<sequence length="317" mass="35141">YQEHLGSFWKVFCWVLELRIIGSIAMYIIKWGNMIPKMFTCAQINEPPMYFPRFPEEEFDEQDVICMEPGSNAQEKTSQVLNCLLDYPSRKKPENEPFFRRWTIRDFSRAYLSGVVTPTEVAEQFLSVLEQSITQSPGMFIFISYNSGDILKQAAESTSRYKRGEPLSVLDGVPIAVKDEIDCLPYPTTRATRNPYDTEKISGGSSSGSAAAVSAGLCPVALGVDGGGSVRMPAALCGVVGFKPTYGRLCHSGVLPLNWTVGMLGILASSVEDVLIVYAAIVGHTRSKSVSSPPHLRLPLLEKKRIYPRFEACKIHK</sequence>
<evidence type="ECO:0000259" key="3">
    <source>
        <dbReference type="Pfam" id="PF01425"/>
    </source>
</evidence>
<dbReference type="GO" id="GO:0016811">
    <property type="term" value="F:hydrolase activity, acting on carbon-nitrogen (but not peptide) bonds, in linear amides"/>
    <property type="evidence" value="ECO:0007669"/>
    <property type="project" value="UniProtKB-ARBA"/>
</dbReference>
<dbReference type="SUPFAM" id="SSF75304">
    <property type="entry name" value="Amidase signature (AS) enzymes"/>
    <property type="match status" value="1"/>
</dbReference>
<feature type="non-terminal residue" evidence="4">
    <location>
        <position position="1"/>
    </location>
</feature>
<protein>
    <recommendedName>
        <fullName evidence="3">Amidase domain-containing protein</fullName>
    </recommendedName>
</protein>
<proteinExistence type="inferred from homology"/>
<keyword evidence="2" id="KW-0812">Transmembrane</keyword>